<evidence type="ECO:0008006" key="4">
    <source>
        <dbReference type="Google" id="ProtNLM"/>
    </source>
</evidence>
<proteinExistence type="predicted"/>
<reference evidence="2 3" key="1">
    <citation type="submission" date="2024-06" db="EMBL/GenBank/DDBJ databases">
        <title>Genomic Encyclopedia of Type Strains, Phase IV (KMG-IV): sequencing the most valuable type-strain genomes for metagenomic binning, comparative biology and taxonomic classification.</title>
        <authorList>
            <person name="Goeker M."/>
        </authorList>
    </citation>
    <scope>NUCLEOTIDE SEQUENCE [LARGE SCALE GENOMIC DNA]</scope>
    <source>
        <strain evidence="2 3">DSM 26128</strain>
    </source>
</reference>
<protein>
    <recommendedName>
        <fullName evidence="4">SEC-C motif-containing protein</fullName>
    </recommendedName>
</protein>
<sequence length="457" mass="52056">MNRELILDYIAAMANLYGMVPFKKVADVYKKQTGEAVDWKEVRDLATSESEELKRRLIELFSDYALAKRAEDEDWFSELLWRHDRKHYFVPGQEELLRYTNPDYFERTEQAEAVKSVAVESGLDEKKSEELLLAVRDAANHPGDPETNLLSAVLPFLSELKDPDGIDKLRFLTAEQFNATRCWPHRGKTPAQAGEAIHLPPPRPELDEDKQEVVDYILALTHLYGMVPAAKVAEIFSRQNERTLSEQEVLRTAEEPDAVQWIDRGFIRLEGSRFVHEDVKSPAALTRQQAGKPYFVPEREELLQYADADHYEYTPELKALESYAARHLFKNEPVKLHNWIDYAQYLASTEELPTRAFSALMDYGEVVFDNDGQMNTVVRLFFEVMNNTRLWQNLGHTPNELSGRRQPVNVLADAGPIGGARSAHGEKPQPAASEKVGRNDPCPCGSGKKYKKCCGKN</sequence>
<evidence type="ECO:0000256" key="1">
    <source>
        <dbReference type="SAM" id="MobiDB-lite"/>
    </source>
</evidence>
<dbReference type="InterPro" id="IPR004027">
    <property type="entry name" value="SEC_C_motif"/>
</dbReference>
<evidence type="ECO:0000313" key="3">
    <source>
        <dbReference type="Proteomes" id="UP001549099"/>
    </source>
</evidence>
<keyword evidence="3" id="KW-1185">Reference proteome</keyword>
<feature type="region of interest" description="Disordered" evidence="1">
    <location>
        <begin position="413"/>
        <end position="449"/>
    </location>
</feature>
<dbReference type="SUPFAM" id="SSF103642">
    <property type="entry name" value="Sec-C motif"/>
    <property type="match status" value="1"/>
</dbReference>
<dbReference type="PANTHER" id="PTHR33747">
    <property type="entry name" value="UPF0225 PROTEIN SCO1677"/>
    <property type="match status" value="1"/>
</dbReference>
<dbReference type="PANTHER" id="PTHR33747:SF1">
    <property type="entry name" value="ADENYLATE CYCLASE-ASSOCIATED CAP C-TERMINAL DOMAIN-CONTAINING PROTEIN"/>
    <property type="match status" value="1"/>
</dbReference>
<organism evidence="2 3">
    <name type="scientific">Bhargavaea ullalensis</name>
    <dbReference type="NCBI Taxonomy" id="1265685"/>
    <lineage>
        <taxon>Bacteria</taxon>
        <taxon>Bacillati</taxon>
        <taxon>Bacillota</taxon>
        <taxon>Bacilli</taxon>
        <taxon>Bacillales</taxon>
        <taxon>Caryophanaceae</taxon>
        <taxon>Bhargavaea</taxon>
    </lineage>
</organism>
<gene>
    <name evidence="2" type="ORF">ABID49_002896</name>
</gene>
<dbReference type="RefSeq" id="WP_354199489.1">
    <property type="nucleotide sequence ID" value="NZ_JBEPLW010000043.1"/>
</dbReference>
<comment type="caution">
    <text evidence="2">The sequence shown here is derived from an EMBL/GenBank/DDBJ whole genome shotgun (WGS) entry which is preliminary data.</text>
</comment>
<evidence type="ECO:0000313" key="2">
    <source>
        <dbReference type="EMBL" id="MET3576963.1"/>
    </source>
</evidence>
<dbReference type="Pfam" id="PF02810">
    <property type="entry name" value="SEC-C"/>
    <property type="match status" value="1"/>
</dbReference>
<dbReference type="Gene3D" id="3.10.450.50">
    <property type="match status" value="1"/>
</dbReference>
<dbReference type="EMBL" id="JBEPLW010000043">
    <property type="protein sequence ID" value="MET3576963.1"/>
    <property type="molecule type" value="Genomic_DNA"/>
</dbReference>
<name>A0ABV2GFB2_9BACL</name>
<accession>A0ABV2GFB2</accession>
<dbReference type="Proteomes" id="UP001549099">
    <property type="component" value="Unassembled WGS sequence"/>
</dbReference>